<reference evidence="4" key="1">
    <citation type="submission" date="2015-07" db="EMBL/GenBank/DDBJ databases">
        <title>Draft genome sequence of the purine-degrading Gottschalkia purinilyticum DSM 1384 (formerly Clostridium purinilyticum).</title>
        <authorList>
            <person name="Poehlein A."/>
            <person name="Schiel-Bengelsdorf B."/>
            <person name="Bengelsdorf F.R."/>
            <person name="Daniel R."/>
            <person name="Duerre P."/>
        </authorList>
    </citation>
    <scope>NUCLEOTIDE SEQUENCE [LARGE SCALE GENOMIC DNA]</scope>
    <source>
        <strain evidence="4">DSM 1384</strain>
    </source>
</reference>
<dbReference type="STRING" id="1503.CLPU_6c00200"/>
<dbReference type="RefSeq" id="WP_082154149.1">
    <property type="nucleotide sequence ID" value="NZ_LGSS01000006.1"/>
</dbReference>
<dbReference type="OrthoDB" id="1808266at2"/>
<protein>
    <submittedName>
        <fullName evidence="3">Uncharacterized protein</fullName>
    </submittedName>
</protein>
<dbReference type="InterPro" id="IPR024498">
    <property type="entry name" value="DUF2786"/>
</dbReference>
<evidence type="ECO:0000313" key="4">
    <source>
        <dbReference type="Proteomes" id="UP000037267"/>
    </source>
</evidence>
<keyword evidence="4" id="KW-1185">Reference proteome</keyword>
<dbReference type="AlphaFoldDB" id="A0A0L0WAJ3"/>
<evidence type="ECO:0000313" key="3">
    <source>
        <dbReference type="EMBL" id="KNF08534.1"/>
    </source>
</evidence>
<dbReference type="Proteomes" id="UP000037267">
    <property type="component" value="Unassembled WGS sequence"/>
</dbReference>
<comment type="caution">
    <text evidence="3">The sequence shown here is derived from an EMBL/GenBank/DDBJ whole genome shotgun (WGS) entry which is preliminary data.</text>
</comment>
<dbReference type="Pfam" id="PF23771">
    <property type="entry name" value="DUF7168"/>
    <property type="match status" value="1"/>
</dbReference>
<evidence type="ECO:0000259" key="2">
    <source>
        <dbReference type="Pfam" id="PF23771"/>
    </source>
</evidence>
<dbReference type="PATRIC" id="fig|1503.3.peg.2814"/>
<accession>A0A0L0WAJ3</accession>
<name>A0A0L0WAJ3_GOTPU</name>
<organism evidence="3 4">
    <name type="scientific">Gottschalkia purinilytica</name>
    <name type="common">Clostridium purinilyticum</name>
    <dbReference type="NCBI Taxonomy" id="1503"/>
    <lineage>
        <taxon>Bacteria</taxon>
        <taxon>Bacillati</taxon>
        <taxon>Bacillota</taxon>
        <taxon>Tissierellia</taxon>
        <taxon>Tissierellales</taxon>
        <taxon>Gottschalkiaceae</taxon>
        <taxon>Gottschalkia</taxon>
    </lineage>
</organism>
<sequence>MKDIISKIKKLLNLSNSSNENESETALLKAQELLVKHKLSLKEVEQFDDSNSKVITQKTDITFRSAKWKGQLANLIADNFRCYNYYNTRYTNGIVLLGKEEDVKIAEIVLSYAIDSVESTCKRLAYRYRKQGYSTRGLTNDYALGFIEGLRNKFEEQKAKNQEWGIILAKDIELKNSYENINFTGSVNITSRLKGFSEAYHTGIEDGNNFDITTRVENKTKEKELIG</sequence>
<feature type="domain" description="DUF2786" evidence="1">
    <location>
        <begin position="4"/>
        <end position="40"/>
    </location>
</feature>
<gene>
    <name evidence="3" type="ORF">CLPU_6c00200</name>
</gene>
<proteinExistence type="predicted"/>
<dbReference type="Pfam" id="PF10979">
    <property type="entry name" value="DUF2786"/>
    <property type="match status" value="1"/>
</dbReference>
<dbReference type="InterPro" id="IPR055592">
    <property type="entry name" value="DUF7168"/>
</dbReference>
<feature type="domain" description="DUF7168" evidence="2">
    <location>
        <begin position="56"/>
        <end position="172"/>
    </location>
</feature>
<dbReference type="EMBL" id="LGSS01000006">
    <property type="protein sequence ID" value="KNF08534.1"/>
    <property type="molecule type" value="Genomic_DNA"/>
</dbReference>
<evidence type="ECO:0000259" key="1">
    <source>
        <dbReference type="Pfam" id="PF10979"/>
    </source>
</evidence>